<dbReference type="Pfam" id="PF12802">
    <property type="entry name" value="MarR_2"/>
    <property type="match status" value="1"/>
</dbReference>
<organism evidence="2 3">
    <name type="scientific">Methylosinus sporium</name>
    <dbReference type="NCBI Taxonomy" id="428"/>
    <lineage>
        <taxon>Bacteria</taxon>
        <taxon>Pseudomonadati</taxon>
        <taxon>Pseudomonadota</taxon>
        <taxon>Alphaproteobacteria</taxon>
        <taxon>Hyphomicrobiales</taxon>
        <taxon>Methylocystaceae</taxon>
        <taxon>Methylosinus</taxon>
    </lineage>
</organism>
<dbReference type="GO" id="GO:0003700">
    <property type="term" value="F:DNA-binding transcription factor activity"/>
    <property type="evidence" value="ECO:0007669"/>
    <property type="project" value="InterPro"/>
</dbReference>
<dbReference type="PANTHER" id="PTHR33164:SF105">
    <property type="entry name" value="TRANSCRIPTIONAL REPRESSOR PROTEIN-RELATED"/>
    <property type="match status" value="1"/>
</dbReference>
<dbReference type="InterPro" id="IPR036388">
    <property type="entry name" value="WH-like_DNA-bd_sf"/>
</dbReference>
<dbReference type="GO" id="GO:0006950">
    <property type="term" value="P:response to stress"/>
    <property type="evidence" value="ECO:0007669"/>
    <property type="project" value="TreeGrafter"/>
</dbReference>
<dbReference type="AlphaFoldDB" id="A0A2U1SQ68"/>
<dbReference type="SMART" id="SM00347">
    <property type="entry name" value="HTH_MARR"/>
    <property type="match status" value="1"/>
</dbReference>
<dbReference type="InterPro" id="IPR039422">
    <property type="entry name" value="MarR/SlyA-like"/>
</dbReference>
<proteinExistence type="predicted"/>
<reference evidence="2 3" key="1">
    <citation type="journal article" date="2018" name="Appl. Microbiol. Biotechnol.">
        <title>Co-cultivation of the strictly anaerobic methanogen Methanosarcina barkeri with aerobic methanotrophs in an oxygen-limited membrane bioreactor.</title>
        <authorList>
            <person name="In 't Zandt M.H."/>
            <person name="van den Bosch T.J.M."/>
            <person name="Rijkers R."/>
            <person name="van Kessel M.A.H.J."/>
            <person name="Jetten M.S.M."/>
            <person name="Welte C.U."/>
        </authorList>
    </citation>
    <scope>NUCLEOTIDE SEQUENCE [LARGE SCALE GENOMIC DNA]</scope>
    <source>
        <strain evidence="2 3">DSM 17706</strain>
    </source>
</reference>
<dbReference type="SUPFAM" id="SSF46785">
    <property type="entry name" value="Winged helix' DNA-binding domain"/>
    <property type="match status" value="1"/>
</dbReference>
<dbReference type="RefSeq" id="WP_108917425.1">
    <property type="nucleotide sequence ID" value="NZ_BGJY01000016.1"/>
</dbReference>
<dbReference type="Gene3D" id="1.10.10.10">
    <property type="entry name" value="Winged helix-like DNA-binding domain superfamily/Winged helix DNA-binding domain"/>
    <property type="match status" value="1"/>
</dbReference>
<dbReference type="OrthoDB" id="2287011at2"/>
<dbReference type="EMBL" id="PUIV01000016">
    <property type="protein sequence ID" value="PWB93764.1"/>
    <property type="molecule type" value="Genomic_DNA"/>
</dbReference>
<dbReference type="PANTHER" id="PTHR33164">
    <property type="entry name" value="TRANSCRIPTIONAL REGULATOR, MARR FAMILY"/>
    <property type="match status" value="1"/>
</dbReference>
<accession>A0A2U1SQ68</accession>
<dbReference type="PROSITE" id="PS50995">
    <property type="entry name" value="HTH_MARR_2"/>
    <property type="match status" value="1"/>
</dbReference>
<evidence type="ECO:0000313" key="3">
    <source>
        <dbReference type="Proteomes" id="UP000245137"/>
    </source>
</evidence>
<dbReference type="Proteomes" id="UP000245137">
    <property type="component" value="Unassembled WGS sequence"/>
</dbReference>
<comment type="caution">
    <text evidence="2">The sequence shown here is derived from an EMBL/GenBank/DDBJ whole genome shotgun (WGS) entry which is preliminary data.</text>
</comment>
<name>A0A2U1SQ68_METSR</name>
<feature type="domain" description="HTH marR-type" evidence="1">
    <location>
        <begin position="14"/>
        <end position="145"/>
    </location>
</feature>
<dbReference type="InterPro" id="IPR036390">
    <property type="entry name" value="WH_DNA-bd_sf"/>
</dbReference>
<protein>
    <submittedName>
        <fullName evidence="2">MarR family transcriptional regulator</fullName>
    </submittedName>
</protein>
<evidence type="ECO:0000313" key="2">
    <source>
        <dbReference type="EMBL" id="PWB93764.1"/>
    </source>
</evidence>
<gene>
    <name evidence="2" type="ORF">C5689_11540</name>
</gene>
<evidence type="ECO:0000259" key="1">
    <source>
        <dbReference type="PROSITE" id="PS50995"/>
    </source>
</evidence>
<dbReference type="InterPro" id="IPR000835">
    <property type="entry name" value="HTH_MarR-typ"/>
</dbReference>
<keyword evidence="3" id="KW-1185">Reference proteome</keyword>
<sequence>MSEPDPAEVRACAQSCAVANVRRAARAVGKLYAESFSGLGLEPTQYSLLVACSLAEGWTVSKLAETFVLDRSALARNLAVMEKRGLLRVKAGEDRRTREVTLTKQGRATLAIALSLWRAAQTKAEAKFGAERLARLVGELRALAAAVQEE</sequence>